<proteinExistence type="predicted"/>
<evidence type="ECO:0000313" key="3">
    <source>
        <dbReference type="Proteomes" id="UP001419268"/>
    </source>
</evidence>
<dbReference type="EMBL" id="JBBNAG010000003">
    <property type="protein sequence ID" value="KAK9148569.1"/>
    <property type="molecule type" value="Genomic_DNA"/>
</dbReference>
<dbReference type="AlphaFoldDB" id="A0AAP0PN49"/>
<gene>
    <name evidence="2" type="ORF">Scep_007326</name>
</gene>
<accession>A0AAP0PN49</accession>
<sequence>MEPGSVLDSVGFTYLTLSNSYNWIITGYNSDKGKGKLSEFSGGEHWNGEGLDTPVLVATREKDSFLNINDLLKREIEWSVRRFEERLGGERRRPRKWDHRIETEVLAVTRERERESFPNICDMHKQLPSLCFQIHVKTLKSLRIIFSDLRIPVFTSNWETSSSSSPIFPLSQVVFFLFLSGSTRYAAGSKVVANIFLARPARQRLCTYRHKKDDIGWLTTRRYTDITVRTRNRVSKRPETRASVLAVLQLGVKTPNITLVQTTPLLSNFHTSVHPPTYTYTTHIHTHAETRTGRPKGRIRKGEEEENEERAGKEKRRTGRPRGRRRKREEEENEERAGKEKRRWRRHGRVKIMTTFPFILRIVKWSAMLSSWRKNIQNEIFTHSD</sequence>
<evidence type="ECO:0000256" key="1">
    <source>
        <dbReference type="SAM" id="MobiDB-lite"/>
    </source>
</evidence>
<dbReference type="Proteomes" id="UP001419268">
    <property type="component" value="Unassembled WGS sequence"/>
</dbReference>
<evidence type="ECO:0000313" key="2">
    <source>
        <dbReference type="EMBL" id="KAK9148569.1"/>
    </source>
</evidence>
<name>A0AAP0PN49_9MAGN</name>
<feature type="region of interest" description="Disordered" evidence="1">
    <location>
        <begin position="278"/>
        <end position="344"/>
    </location>
</feature>
<protein>
    <submittedName>
        <fullName evidence="2">Uncharacterized protein</fullName>
    </submittedName>
</protein>
<keyword evidence="3" id="KW-1185">Reference proteome</keyword>
<reference evidence="2 3" key="1">
    <citation type="submission" date="2024-01" db="EMBL/GenBank/DDBJ databases">
        <title>Genome assemblies of Stephania.</title>
        <authorList>
            <person name="Yang L."/>
        </authorList>
    </citation>
    <scope>NUCLEOTIDE SEQUENCE [LARGE SCALE GENOMIC DNA]</scope>
    <source>
        <strain evidence="2">JXDWG</strain>
        <tissue evidence="2">Leaf</tissue>
    </source>
</reference>
<organism evidence="2 3">
    <name type="scientific">Stephania cephalantha</name>
    <dbReference type="NCBI Taxonomy" id="152367"/>
    <lineage>
        <taxon>Eukaryota</taxon>
        <taxon>Viridiplantae</taxon>
        <taxon>Streptophyta</taxon>
        <taxon>Embryophyta</taxon>
        <taxon>Tracheophyta</taxon>
        <taxon>Spermatophyta</taxon>
        <taxon>Magnoliopsida</taxon>
        <taxon>Ranunculales</taxon>
        <taxon>Menispermaceae</taxon>
        <taxon>Menispermoideae</taxon>
        <taxon>Cissampelideae</taxon>
        <taxon>Stephania</taxon>
    </lineage>
</organism>
<feature type="compositionally biased region" description="Basic residues" evidence="1">
    <location>
        <begin position="313"/>
        <end position="327"/>
    </location>
</feature>
<comment type="caution">
    <text evidence="2">The sequence shown here is derived from an EMBL/GenBank/DDBJ whole genome shotgun (WGS) entry which is preliminary data.</text>
</comment>